<keyword evidence="2" id="KW-0560">Oxidoreductase</keyword>
<gene>
    <name evidence="6" type="ORF">SAMN05421837_1185</name>
</gene>
<dbReference type="EMBL" id="FNUJ01000018">
    <property type="protein sequence ID" value="SEF38054.1"/>
    <property type="molecule type" value="Genomic_DNA"/>
</dbReference>
<dbReference type="AlphaFoldDB" id="A0A1H5RIZ2"/>
<comment type="catalytic activity">
    <reaction evidence="3">
        <text>[thioredoxin]-dithiol + NADP(+) = [thioredoxin]-disulfide + NADPH + H(+)</text>
        <dbReference type="Rhea" id="RHEA:20345"/>
        <dbReference type="Rhea" id="RHEA-COMP:10698"/>
        <dbReference type="Rhea" id="RHEA-COMP:10700"/>
        <dbReference type="ChEBI" id="CHEBI:15378"/>
        <dbReference type="ChEBI" id="CHEBI:29950"/>
        <dbReference type="ChEBI" id="CHEBI:50058"/>
        <dbReference type="ChEBI" id="CHEBI:57783"/>
        <dbReference type="ChEBI" id="CHEBI:58349"/>
        <dbReference type="EC" id="1.8.1.9"/>
    </reaction>
</comment>
<proteinExistence type="predicted"/>
<dbReference type="Pfam" id="PF07992">
    <property type="entry name" value="Pyr_redox_2"/>
    <property type="match status" value="1"/>
</dbReference>
<evidence type="ECO:0000313" key="7">
    <source>
        <dbReference type="Proteomes" id="UP000198878"/>
    </source>
</evidence>
<sequence length="328" mass="34780">MADTQKNPSSQAGLDTALDVVIVGGGLAGLGAALTLVRARRSVVVIDAGHPRNAPAAHSHGYLTRDGAPPLQLLTWGRAEVRGYGGTIVEDVVEGIERRGDGGLVVSTRIGARYTARRVLVTTGLVDRYPDIPGMRERWGRDVVHCPFCFGWEHRDQPLAILGAGPGAAMQALMWRQWSDDVILFQHAAPELSEEELARLAARGIEVVHGEVAAVEIDDDRIVGVRMESGETHARSVVVVGPRFESRHELLGPLGIRTVEHPLGIGEQVEADPTGFTGVEGVWVAGNVLDVTAGVMQSAASGVTAAATINANLTIEDAENAVQAARED</sequence>
<dbReference type="InterPro" id="IPR050097">
    <property type="entry name" value="Ferredoxin-NADP_redctase_2"/>
</dbReference>
<name>A0A1H5RIZ2_9PSEU</name>
<evidence type="ECO:0000256" key="4">
    <source>
        <dbReference type="SAM" id="Phobius"/>
    </source>
</evidence>
<dbReference type="InterPro" id="IPR036188">
    <property type="entry name" value="FAD/NAD-bd_sf"/>
</dbReference>
<dbReference type="Gene3D" id="3.50.50.60">
    <property type="entry name" value="FAD/NAD(P)-binding domain"/>
    <property type="match status" value="2"/>
</dbReference>
<dbReference type="GO" id="GO:0004791">
    <property type="term" value="F:thioredoxin-disulfide reductase (NADPH) activity"/>
    <property type="evidence" value="ECO:0007669"/>
    <property type="project" value="UniProtKB-EC"/>
</dbReference>
<evidence type="ECO:0000313" key="6">
    <source>
        <dbReference type="EMBL" id="SEF38054.1"/>
    </source>
</evidence>
<organism evidence="6 7">
    <name type="scientific">Amycolatopsis pretoriensis</name>
    <dbReference type="NCBI Taxonomy" id="218821"/>
    <lineage>
        <taxon>Bacteria</taxon>
        <taxon>Bacillati</taxon>
        <taxon>Actinomycetota</taxon>
        <taxon>Actinomycetes</taxon>
        <taxon>Pseudonocardiales</taxon>
        <taxon>Pseudonocardiaceae</taxon>
        <taxon>Amycolatopsis</taxon>
    </lineage>
</organism>
<dbReference type="STRING" id="218821.SAMN05421837_1185"/>
<dbReference type="Proteomes" id="UP000198878">
    <property type="component" value="Unassembled WGS sequence"/>
</dbReference>
<dbReference type="OrthoDB" id="9786503at2"/>
<evidence type="ECO:0000259" key="5">
    <source>
        <dbReference type="Pfam" id="PF07992"/>
    </source>
</evidence>
<evidence type="ECO:0000256" key="1">
    <source>
        <dbReference type="ARBA" id="ARBA00022630"/>
    </source>
</evidence>
<evidence type="ECO:0000256" key="2">
    <source>
        <dbReference type="ARBA" id="ARBA00023002"/>
    </source>
</evidence>
<keyword evidence="4" id="KW-0472">Membrane</keyword>
<keyword evidence="4" id="KW-1133">Transmembrane helix</keyword>
<keyword evidence="1" id="KW-0285">Flavoprotein</keyword>
<dbReference type="PRINTS" id="PR00368">
    <property type="entry name" value="FADPNR"/>
</dbReference>
<keyword evidence="7" id="KW-1185">Reference proteome</keyword>
<dbReference type="PRINTS" id="PR00469">
    <property type="entry name" value="PNDRDTASEII"/>
</dbReference>
<feature type="transmembrane region" description="Helical" evidence="4">
    <location>
        <begin position="20"/>
        <end position="37"/>
    </location>
</feature>
<protein>
    <submittedName>
        <fullName evidence="6">Thioredoxin reductase</fullName>
    </submittedName>
</protein>
<dbReference type="InterPro" id="IPR023753">
    <property type="entry name" value="FAD/NAD-binding_dom"/>
</dbReference>
<reference evidence="7" key="1">
    <citation type="submission" date="2016-10" db="EMBL/GenBank/DDBJ databases">
        <authorList>
            <person name="Varghese N."/>
            <person name="Submissions S."/>
        </authorList>
    </citation>
    <scope>NUCLEOTIDE SEQUENCE [LARGE SCALE GENOMIC DNA]</scope>
    <source>
        <strain evidence="7">DSM 44654</strain>
    </source>
</reference>
<accession>A0A1H5RIZ2</accession>
<feature type="domain" description="FAD/NAD(P)-binding" evidence="5">
    <location>
        <begin position="19"/>
        <end position="300"/>
    </location>
</feature>
<dbReference type="SUPFAM" id="SSF51905">
    <property type="entry name" value="FAD/NAD(P)-binding domain"/>
    <property type="match status" value="1"/>
</dbReference>
<evidence type="ECO:0000256" key="3">
    <source>
        <dbReference type="ARBA" id="ARBA00048132"/>
    </source>
</evidence>
<keyword evidence="4" id="KW-0812">Transmembrane</keyword>
<dbReference type="PANTHER" id="PTHR48105">
    <property type="entry name" value="THIOREDOXIN REDUCTASE 1-RELATED-RELATED"/>
    <property type="match status" value="1"/>
</dbReference>